<proteinExistence type="predicted"/>
<dbReference type="EMBL" id="CAXAMN010028027">
    <property type="protein sequence ID" value="CAK9114467.1"/>
    <property type="molecule type" value="Genomic_DNA"/>
</dbReference>
<comment type="caution">
    <text evidence="1">The sequence shown here is derived from an EMBL/GenBank/DDBJ whole genome shotgun (WGS) entry which is preliminary data.</text>
</comment>
<gene>
    <name evidence="1" type="ORF">CCMP2556_LOCUS49809</name>
    <name evidence="2" type="ORF">CCMP2556_LOCUS52914</name>
</gene>
<sequence length="139" mass="16072">MSMPSLASLSKEWDAAEAVREQVRSHRCLLTWQGADKKVNMKNAALNYSVIKPLAKCLKDSNNEVGMHHVPQLERQIKALFHIMKLEPPPFKEIKQEAKKIKAFLVLIKKKLTRDQVPRSRLFRLLMALVFDPDLKDRV</sequence>
<evidence type="ECO:0000313" key="3">
    <source>
        <dbReference type="Proteomes" id="UP001642484"/>
    </source>
</evidence>
<dbReference type="EMBL" id="CAXAMN010026916">
    <property type="protein sequence ID" value="CAK9106619.1"/>
    <property type="molecule type" value="Genomic_DNA"/>
</dbReference>
<reference evidence="1 3" key="1">
    <citation type="submission" date="2024-02" db="EMBL/GenBank/DDBJ databases">
        <authorList>
            <person name="Chen Y."/>
            <person name="Shah S."/>
            <person name="Dougan E. K."/>
            <person name="Thang M."/>
            <person name="Chan C."/>
        </authorList>
    </citation>
    <scope>NUCLEOTIDE SEQUENCE [LARGE SCALE GENOMIC DNA]</scope>
</reference>
<accession>A0ABP0S2V1</accession>
<protein>
    <submittedName>
        <fullName evidence="1">Uncharacterized protein</fullName>
    </submittedName>
</protein>
<dbReference type="Proteomes" id="UP001642484">
    <property type="component" value="Unassembled WGS sequence"/>
</dbReference>
<evidence type="ECO:0000313" key="2">
    <source>
        <dbReference type="EMBL" id="CAK9114467.1"/>
    </source>
</evidence>
<organism evidence="1 3">
    <name type="scientific">Durusdinium trenchii</name>
    <dbReference type="NCBI Taxonomy" id="1381693"/>
    <lineage>
        <taxon>Eukaryota</taxon>
        <taxon>Sar</taxon>
        <taxon>Alveolata</taxon>
        <taxon>Dinophyceae</taxon>
        <taxon>Suessiales</taxon>
        <taxon>Symbiodiniaceae</taxon>
        <taxon>Durusdinium</taxon>
    </lineage>
</organism>
<name>A0ABP0S2V1_9DINO</name>
<evidence type="ECO:0000313" key="1">
    <source>
        <dbReference type="EMBL" id="CAK9106619.1"/>
    </source>
</evidence>
<keyword evidence="3" id="KW-1185">Reference proteome</keyword>